<evidence type="ECO:0000313" key="1">
    <source>
        <dbReference type="EMBL" id="MEQ4483517.1"/>
    </source>
</evidence>
<reference evidence="1 2" key="1">
    <citation type="journal article" date="2023" name="Genome Announc.">
        <title>Pan-Genome Analyses of the Genus Cohnella and Proposal of the Novel Species Cohnella silvisoli sp. nov., Isolated from Forest Soil.</title>
        <authorList>
            <person name="Wang C."/>
            <person name="Mao L."/>
            <person name="Bao G."/>
            <person name="Zhu H."/>
        </authorList>
    </citation>
    <scope>NUCLEOTIDE SEQUENCE [LARGE SCALE GENOMIC DNA]</scope>
    <source>
        <strain evidence="1 2">NL03-T5-1</strain>
    </source>
</reference>
<evidence type="ECO:0000313" key="2">
    <source>
        <dbReference type="Proteomes" id="UP001493487"/>
    </source>
</evidence>
<accession>A0ABV1KVJ9</accession>
<evidence type="ECO:0008006" key="3">
    <source>
        <dbReference type="Google" id="ProtNLM"/>
    </source>
</evidence>
<gene>
    <name evidence="1" type="ORF">QJS35_14060</name>
</gene>
<proteinExistence type="predicted"/>
<comment type="caution">
    <text evidence="1">The sequence shown here is derived from an EMBL/GenBank/DDBJ whole genome shotgun (WGS) entry which is preliminary data.</text>
</comment>
<keyword evidence="2" id="KW-1185">Reference proteome</keyword>
<name>A0ABV1KVJ9_9BACL</name>
<sequence length="108" mass="12433">MTDTKAQQSERKTYYVAVGARQILEDREAASFEFAIHANEDELNKLQELFEESQDADEDEAFSFKGLPTVSDVPDNDTYNALIKEIYHMLHKLGTPETKRYIEAMNIL</sequence>
<organism evidence="1 2">
    <name type="scientific">Cohnella silvisoli</name>
    <dbReference type="NCBI Taxonomy" id="2873699"/>
    <lineage>
        <taxon>Bacteria</taxon>
        <taxon>Bacillati</taxon>
        <taxon>Bacillota</taxon>
        <taxon>Bacilli</taxon>
        <taxon>Bacillales</taxon>
        <taxon>Paenibacillaceae</taxon>
        <taxon>Cohnella</taxon>
    </lineage>
</organism>
<protein>
    <recommendedName>
        <fullName evidence="3">Hydrolase</fullName>
    </recommendedName>
</protein>
<dbReference type="EMBL" id="JASKHM010000007">
    <property type="protein sequence ID" value="MEQ4483517.1"/>
    <property type="molecule type" value="Genomic_DNA"/>
</dbReference>
<dbReference type="Proteomes" id="UP001493487">
    <property type="component" value="Unassembled WGS sequence"/>
</dbReference>
<dbReference type="RefSeq" id="WP_232185753.1">
    <property type="nucleotide sequence ID" value="NZ_JAIOAP010000006.1"/>
</dbReference>